<dbReference type="PANTHER" id="PTHR15893:SF0">
    <property type="entry name" value="LARGE RIBOSOMAL SUBUNIT PROTEIN BL27M"/>
    <property type="match status" value="1"/>
</dbReference>
<dbReference type="GO" id="GO:1990904">
    <property type="term" value="C:ribonucleoprotein complex"/>
    <property type="evidence" value="ECO:0007669"/>
    <property type="project" value="UniProtKB-KW"/>
</dbReference>
<gene>
    <name evidence="5" type="primary">rpmA</name>
    <name evidence="6" type="ORF">A2227_02080</name>
</gene>
<dbReference type="AlphaFoldDB" id="A0A1F5SL15"/>
<dbReference type="GO" id="GO:0005840">
    <property type="term" value="C:ribosome"/>
    <property type="evidence" value="ECO:0007669"/>
    <property type="project" value="UniProtKB-KW"/>
</dbReference>
<dbReference type="STRING" id="1797994.A2227_02080"/>
<dbReference type="Pfam" id="PF01016">
    <property type="entry name" value="Ribosomal_L27"/>
    <property type="match status" value="1"/>
</dbReference>
<dbReference type="PROSITE" id="PS00831">
    <property type="entry name" value="RIBOSOMAL_L27"/>
    <property type="match status" value="1"/>
</dbReference>
<dbReference type="InterPro" id="IPR001684">
    <property type="entry name" value="Ribosomal_bL27"/>
</dbReference>
<name>A0A1F5SL15_9BACT</name>
<evidence type="ECO:0000256" key="5">
    <source>
        <dbReference type="HAMAP-Rule" id="MF_00539"/>
    </source>
</evidence>
<evidence type="ECO:0000313" key="7">
    <source>
        <dbReference type="Proteomes" id="UP000178367"/>
    </source>
</evidence>
<protein>
    <recommendedName>
        <fullName evidence="4 5">Large ribosomal subunit protein bL27</fullName>
    </recommendedName>
</protein>
<sequence>MAHKLSGGSSALGRDSRGQRLGVKLADGQYAKAGAIIIRQRGTRYHPGQNVKIGKDDTLFAQVAGLVKFTTRKLKKFNNQLKTSKIVSVIQPSK</sequence>
<dbReference type="PANTHER" id="PTHR15893">
    <property type="entry name" value="RIBOSOMAL PROTEIN L27"/>
    <property type="match status" value="1"/>
</dbReference>
<evidence type="ECO:0000256" key="1">
    <source>
        <dbReference type="ARBA" id="ARBA00010797"/>
    </source>
</evidence>
<dbReference type="GO" id="GO:0003735">
    <property type="term" value="F:structural constituent of ribosome"/>
    <property type="evidence" value="ECO:0007669"/>
    <property type="project" value="InterPro"/>
</dbReference>
<comment type="similarity">
    <text evidence="1 5">Belongs to the bacterial ribosomal protein bL27 family.</text>
</comment>
<dbReference type="InterPro" id="IPR018261">
    <property type="entry name" value="Ribosomal_bL27_CS"/>
</dbReference>
<dbReference type="SUPFAM" id="SSF110324">
    <property type="entry name" value="Ribosomal L27 protein-like"/>
    <property type="match status" value="1"/>
</dbReference>
<dbReference type="GO" id="GO:0006412">
    <property type="term" value="P:translation"/>
    <property type="evidence" value="ECO:0007669"/>
    <property type="project" value="UniProtKB-UniRule"/>
</dbReference>
<evidence type="ECO:0000256" key="3">
    <source>
        <dbReference type="ARBA" id="ARBA00023274"/>
    </source>
</evidence>
<comment type="caution">
    <text evidence="6">The sequence shown here is derived from an EMBL/GenBank/DDBJ whole genome shotgun (WGS) entry which is preliminary data.</text>
</comment>
<dbReference type="FunFam" id="2.40.50.100:FF:000020">
    <property type="entry name" value="50S ribosomal protein L27"/>
    <property type="match status" value="1"/>
</dbReference>
<reference evidence="6 7" key="1">
    <citation type="journal article" date="2016" name="Nat. Commun.">
        <title>Thousands of microbial genomes shed light on interconnected biogeochemical processes in an aquifer system.</title>
        <authorList>
            <person name="Anantharaman K."/>
            <person name="Brown C.T."/>
            <person name="Hug L.A."/>
            <person name="Sharon I."/>
            <person name="Castelle C.J."/>
            <person name="Probst A.J."/>
            <person name="Thomas B.C."/>
            <person name="Singh A."/>
            <person name="Wilkins M.J."/>
            <person name="Karaoz U."/>
            <person name="Brodie E.L."/>
            <person name="Williams K.H."/>
            <person name="Hubbard S.S."/>
            <person name="Banfield J.F."/>
        </authorList>
    </citation>
    <scope>NUCLEOTIDE SEQUENCE [LARGE SCALE GENOMIC DNA]</scope>
</reference>
<accession>A0A1F5SL15</accession>
<evidence type="ECO:0000256" key="2">
    <source>
        <dbReference type="ARBA" id="ARBA00022980"/>
    </source>
</evidence>
<dbReference type="Proteomes" id="UP000178367">
    <property type="component" value="Unassembled WGS sequence"/>
</dbReference>
<dbReference type="HAMAP" id="MF_00539">
    <property type="entry name" value="Ribosomal_bL27"/>
    <property type="match status" value="1"/>
</dbReference>
<dbReference type="EMBL" id="MFGB01000008">
    <property type="protein sequence ID" value="OGF27387.1"/>
    <property type="molecule type" value="Genomic_DNA"/>
</dbReference>
<evidence type="ECO:0000313" key="6">
    <source>
        <dbReference type="EMBL" id="OGF27387.1"/>
    </source>
</evidence>
<proteinExistence type="inferred from homology"/>
<keyword evidence="2 5" id="KW-0689">Ribosomal protein</keyword>
<dbReference type="Gene3D" id="2.40.50.100">
    <property type="match status" value="1"/>
</dbReference>
<organism evidence="6 7">
    <name type="scientific">Candidatus Falkowbacteria bacterium RIFOXYA2_FULL_47_19</name>
    <dbReference type="NCBI Taxonomy" id="1797994"/>
    <lineage>
        <taxon>Bacteria</taxon>
        <taxon>Candidatus Falkowiibacteriota</taxon>
    </lineage>
</organism>
<dbReference type="NCBIfam" id="TIGR00062">
    <property type="entry name" value="L27"/>
    <property type="match status" value="1"/>
</dbReference>
<dbReference type="PRINTS" id="PR00063">
    <property type="entry name" value="RIBOSOMALL27"/>
</dbReference>
<evidence type="ECO:0000256" key="4">
    <source>
        <dbReference type="ARBA" id="ARBA00035175"/>
    </source>
</evidence>
<keyword evidence="3 5" id="KW-0687">Ribonucleoprotein</keyword>